<evidence type="ECO:0000256" key="3">
    <source>
        <dbReference type="ARBA" id="ARBA00022991"/>
    </source>
</evidence>
<feature type="domain" description="PAS" evidence="4">
    <location>
        <begin position="72"/>
        <end position="103"/>
    </location>
</feature>
<protein>
    <submittedName>
        <fullName evidence="5">PAS domain-containing protein</fullName>
    </submittedName>
</protein>
<sequence length="170" mass="19740">MKEFDEYDQVVARYHQSIVNEVLPLSSWEFYGEYISFLNTCKYDIDRLSKLTATWDFDHNVQNQLIKQKSVIVVTNPNLKIIYATQNIKKMNGYTPEEVVGNSPKMFQGKDTCLETSNAIRKAVDMQTPFEYSILNYKKDKSTYICAIKGFPVYNKRGKLVNYIAFEKAA</sequence>
<dbReference type="EMBL" id="BAABCW010000001">
    <property type="protein sequence ID" value="GAA4107173.1"/>
    <property type="molecule type" value="Genomic_DNA"/>
</dbReference>
<proteinExistence type="predicted"/>
<keyword evidence="2" id="KW-0288">FMN</keyword>
<dbReference type="PANTHER" id="PTHR47429">
    <property type="entry name" value="PROTEIN TWIN LOV 1"/>
    <property type="match status" value="1"/>
</dbReference>
<organism evidence="5 6">
    <name type="scientific">Aquimarina addita</name>
    <dbReference type="NCBI Taxonomy" id="870485"/>
    <lineage>
        <taxon>Bacteria</taxon>
        <taxon>Pseudomonadati</taxon>
        <taxon>Bacteroidota</taxon>
        <taxon>Flavobacteriia</taxon>
        <taxon>Flavobacteriales</taxon>
        <taxon>Flavobacteriaceae</taxon>
        <taxon>Aquimarina</taxon>
    </lineage>
</organism>
<reference evidence="6" key="1">
    <citation type="journal article" date="2019" name="Int. J. Syst. Evol. Microbiol.">
        <title>The Global Catalogue of Microorganisms (GCM) 10K type strain sequencing project: providing services to taxonomists for standard genome sequencing and annotation.</title>
        <authorList>
            <consortium name="The Broad Institute Genomics Platform"/>
            <consortium name="The Broad Institute Genome Sequencing Center for Infectious Disease"/>
            <person name="Wu L."/>
            <person name="Ma J."/>
        </authorList>
    </citation>
    <scope>NUCLEOTIDE SEQUENCE [LARGE SCALE GENOMIC DNA]</scope>
    <source>
        <strain evidence="6">JCM 17106</strain>
    </source>
</reference>
<dbReference type="SUPFAM" id="SSF55785">
    <property type="entry name" value="PYP-like sensor domain (PAS domain)"/>
    <property type="match status" value="1"/>
</dbReference>
<accession>A0ABP7X8D2</accession>
<dbReference type="PROSITE" id="PS50112">
    <property type="entry name" value="PAS"/>
    <property type="match status" value="1"/>
</dbReference>
<keyword evidence="1" id="KW-0285">Flavoprotein</keyword>
<dbReference type="Gene3D" id="3.30.450.20">
    <property type="entry name" value="PAS domain"/>
    <property type="match status" value="1"/>
</dbReference>
<evidence type="ECO:0000256" key="1">
    <source>
        <dbReference type="ARBA" id="ARBA00022630"/>
    </source>
</evidence>
<dbReference type="PANTHER" id="PTHR47429:SF2">
    <property type="entry name" value="PROTEIN TWIN LOV 1"/>
    <property type="match status" value="1"/>
</dbReference>
<dbReference type="CDD" id="cd00130">
    <property type="entry name" value="PAS"/>
    <property type="match status" value="1"/>
</dbReference>
<dbReference type="Pfam" id="PF13426">
    <property type="entry name" value="PAS_9"/>
    <property type="match status" value="1"/>
</dbReference>
<evidence type="ECO:0000313" key="5">
    <source>
        <dbReference type="EMBL" id="GAA4107173.1"/>
    </source>
</evidence>
<evidence type="ECO:0000256" key="2">
    <source>
        <dbReference type="ARBA" id="ARBA00022643"/>
    </source>
</evidence>
<keyword evidence="3" id="KW-0157">Chromophore</keyword>
<keyword evidence="6" id="KW-1185">Reference proteome</keyword>
<evidence type="ECO:0000313" key="6">
    <source>
        <dbReference type="Proteomes" id="UP001500459"/>
    </source>
</evidence>
<dbReference type="InterPro" id="IPR000014">
    <property type="entry name" value="PAS"/>
</dbReference>
<dbReference type="Proteomes" id="UP001500459">
    <property type="component" value="Unassembled WGS sequence"/>
</dbReference>
<name>A0ABP7X8D2_9FLAO</name>
<dbReference type="RefSeq" id="WP_344923993.1">
    <property type="nucleotide sequence ID" value="NZ_BAABCW010000001.1"/>
</dbReference>
<gene>
    <name evidence="5" type="ORF">GCM10022393_02250</name>
</gene>
<evidence type="ECO:0000259" key="4">
    <source>
        <dbReference type="PROSITE" id="PS50112"/>
    </source>
</evidence>
<dbReference type="InterPro" id="IPR035965">
    <property type="entry name" value="PAS-like_dom_sf"/>
</dbReference>
<comment type="caution">
    <text evidence="5">The sequence shown here is derived from an EMBL/GenBank/DDBJ whole genome shotgun (WGS) entry which is preliminary data.</text>
</comment>